<evidence type="ECO:0000313" key="1">
    <source>
        <dbReference type="EMBL" id="EHL78010.1"/>
    </source>
</evidence>
<sequence>MTTAKKTTYETKRYANLIPMKEIQSIQDQLFPFTIYNTLRRTTR</sequence>
<evidence type="ECO:0000313" key="2">
    <source>
        <dbReference type="Proteomes" id="UP000011747"/>
    </source>
</evidence>
<dbReference type="AlphaFoldDB" id="G9QLF0"/>
<name>G9QLF0_9BACI</name>
<reference evidence="1 2" key="1">
    <citation type="submission" date="2011-09" db="EMBL/GenBank/DDBJ databases">
        <title>The Genome Sequence of Bacillus smithii 7_3_47FAA.</title>
        <authorList>
            <consortium name="The Broad Institute Genome Sequencing Platform"/>
            <person name="Earl A."/>
            <person name="Ward D."/>
            <person name="Feldgarden M."/>
            <person name="Gevers D."/>
            <person name="Daigneault M."/>
            <person name="Strauss J."/>
            <person name="Allen-Vercoe E."/>
            <person name="Young S.K."/>
            <person name="Zeng Q."/>
            <person name="Gargeya S."/>
            <person name="Fitzgerald M."/>
            <person name="Haas B."/>
            <person name="Abouelleil A."/>
            <person name="Alvarado L."/>
            <person name="Arachchi H.M."/>
            <person name="Berlin A."/>
            <person name="Brown A."/>
            <person name="Chapman S.B."/>
            <person name="Chen Z."/>
            <person name="Dunbar C."/>
            <person name="Freedman E."/>
            <person name="Gearin G."/>
            <person name="Goldberg J."/>
            <person name="Griggs A."/>
            <person name="Gujja S."/>
            <person name="Heiman D."/>
            <person name="Howarth C."/>
            <person name="Larson L."/>
            <person name="Lui A."/>
            <person name="MacDonald P.J.P."/>
            <person name="Montmayeur A."/>
            <person name="Murphy C."/>
            <person name="Neiman D."/>
            <person name="Pearson M."/>
            <person name="Priest M."/>
            <person name="Roberts A."/>
            <person name="Saif S."/>
            <person name="Shea T."/>
            <person name="Shenoy N."/>
            <person name="Sisk P."/>
            <person name="Stolte C."/>
            <person name="Sykes S."/>
            <person name="Wortman J."/>
            <person name="Nusbaum C."/>
            <person name="Birren B."/>
        </authorList>
    </citation>
    <scope>NUCLEOTIDE SEQUENCE [LARGE SCALE GENOMIC DNA]</scope>
    <source>
        <strain evidence="1 2">7_3_47FAA</strain>
    </source>
</reference>
<dbReference type="HOGENOM" id="CLU_3212669_0_0_9"/>
<gene>
    <name evidence="1" type="ORF">HMPREF1015_02605</name>
</gene>
<dbReference type="Proteomes" id="UP000011747">
    <property type="component" value="Unassembled WGS sequence"/>
</dbReference>
<proteinExistence type="predicted"/>
<organism evidence="1 2">
    <name type="scientific">Bacillus smithii 7_3_47FAA</name>
    <dbReference type="NCBI Taxonomy" id="665952"/>
    <lineage>
        <taxon>Bacteria</taxon>
        <taxon>Bacillati</taxon>
        <taxon>Bacillota</taxon>
        <taxon>Bacilli</taxon>
        <taxon>Bacillales</taxon>
        <taxon>Bacillaceae</taxon>
        <taxon>Bacillus</taxon>
    </lineage>
</organism>
<keyword evidence="2" id="KW-1185">Reference proteome</keyword>
<comment type="caution">
    <text evidence="1">The sequence shown here is derived from an EMBL/GenBank/DDBJ whole genome shotgun (WGS) entry which is preliminary data.</text>
</comment>
<protein>
    <submittedName>
        <fullName evidence="1">Uncharacterized protein</fullName>
    </submittedName>
</protein>
<accession>G9QLF0</accession>
<dbReference type="EMBL" id="ACWF01000099">
    <property type="protein sequence ID" value="EHL78010.1"/>
    <property type="molecule type" value="Genomic_DNA"/>
</dbReference>